<feature type="region of interest" description="Disordered" evidence="1">
    <location>
        <begin position="1"/>
        <end position="27"/>
    </location>
</feature>
<evidence type="ECO:0000256" key="1">
    <source>
        <dbReference type="SAM" id="MobiDB-lite"/>
    </source>
</evidence>
<organism evidence="2 3">
    <name type="scientific">Klebsormidium nitens</name>
    <name type="common">Green alga</name>
    <name type="synonym">Ulothrix nitens</name>
    <dbReference type="NCBI Taxonomy" id="105231"/>
    <lineage>
        <taxon>Eukaryota</taxon>
        <taxon>Viridiplantae</taxon>
        <taxon>Streptophyta</taxon>
        <taxon>Klebsormidiophyceae</taxon>
        <taxon>Klebsormidiales</taxon>
        <taxon>Klebsormidiaceae</taxon>
        <taxon>Klebsormidium</taxon>
    </lineage>
</organism>
<keyword evidence="3" id="KW-1185">Reference proteome</keyword>
<accession>A0A1Y1IG00</accession>
<feature type="compositionally biased region" description="Polar residues" evidence="1">
    <location>
        <begin position="125"/>
        <end position="135"/>
    </location>
</feature>
<name>A0A1Y1IG00_KLENI</name>
<proteinExistence type="predicted"/>
<dbReference type="EMBL" id="DF237510">
    <property type="protein sequence ID" value="GAQ89780.1"/>
    <property type="molecule type" value="Genomic_DNA"/>
</dbReference>
<sequence length="193" mass="20870">MVWTERNPNGSRVAGKAEIGARWGQSGRSLVEARVRTALEQRLAPGKSSRARPEWSRGRQGASGSPKTDRRHRGGDFEELSPGAAHDQGYIRLDEIADAPVIRNEWRWPDALEGDPPVWRATSEGPRSTASSALSFTRGAPDTRRQPACGQRGADVSPCGQGGAGVSPDQAPLLLLQQTRQQLSTEEVARIKG</sequence>
<dbReference type="AlphaFoldDB" id="A0A1Y1IG00"/>
<feature type="region of interest" description="Disordered" evidence="1">
    <location>
        <begin position="40"/>
        <end position="87"/>
    </location>
</feature>
<evidence type="ECO:0000313" key="3">
    <source>
        <dbReference type="Proteomes" id="UP000054558"/>
    </source>
</evidence>
<evidence type="ECO:0000313" key="2">
    <source>
        <dbReference type="EMBL" id="GAQ89780.1"/>
    </source>
</evidence>
<protein>
    <submittedName>
        <fullName evidence="2">Uncharacterized protein</fullName>
    </submittedName>
</protein>
<reference evidence="2 3" key="1">
    <citation type="journal article" date="2014" name="Nat. Commun.">
        <title>Klebsormidium flaccidum genome reveals primary factors for plant terrestrial adaptation.</title>
        <authorList>
            <person name="Hori K."/>
            <person name="Maruyama F."/>
            <person name="Fujisawa T."/>
            <person name="Togashi T."/>
            <person name="Yamamoto N."/>
            <person name="Seo M."/>
            <person name="Sato S."/>
            <person name="Yamada T."/>
            <person name="Mori H."/>
            <person name="Tajima N."/>
            <person name="Moriyama T."/>
            <person name="Ikeuchi M."/>
            <person name="Watanabe M."/>
            <person name="Wada H."/>
            <person name="Kobayashi K."/>
            <person name="Saito M."/>
            <person name="Masuda T."/>
            <person name="Sasaki-Sekimoto Y."/>
            <person name="Mashiguchi K."/>
            <person name="Awai K."/>
            <person name="Shimojima M."/>
            <person name="Masuda S."/>
            <person name="Iwai M."/>
            <person name="Nobusawa T."/>
            <person name="Narise T."/>
            <person name="Kondo S."/>
            <person name="Saito H."/>
            <person name="Sato R."/>
            <person name="Murakawa M."/>
            <person name="Ihara Y."/>
            <person name="Oshima-Yamada Y."/>
            <person name="Ohtaka K."/>
            <person name="Satoh M."/>
            <person name="Sonobe K."/>
            <person name="Ishii M."/>
            <person name="Ohtani R."/>
            <person name="Kanamori-Sato M."/>
            <person name="Honoki R."/>
            <person name="Miyazaki D."/>
            <person name="Mochizuki H."/>
            <person name="Umetsu J."/>
            <person name="Higashi K."/>
            <person name="Shibata D."/>
            <person name="Kamiya Y."/>
            <person name="Sato N."/>
            <person name="Nakamura Y."/>
            <person name="Tabata S."/>
            <person name="Ida S."/>
            <person name="Kurokawa K."/>
            <person name="Ohta H."/>
        </authorList>
    </citation>
    <scope>NUCLEOTIDE SEQUENCE [LARGE SCALE GENOMIC DNA]</scope>
    <source>
        <strain evidence="2 3">NIES-2285</strain>
    </source>
</reference>
<feature type="compositionally biased region" description="Polar residues" evidence="1">
    <location>
        <begin position="1"/>
        <end position="10"/>
    </location>
</feature>
<gene>
    <name evidence="2" type="ORF">KFL_005610070</name>
</gene>
<feature type="region of interest" description="Disordered" evidence="1">
    <location>
        <begin position="122"/>
        <end position="167"/>
    </location>
</feature>
<dbReference type="Proteomes" id="UP000054558">
    <property type="component" value="Unassembled WGS sequence"/>
</dbReference>